<dbReference type="eggNOG" id="ENOG5032QYG">
    <property type="taxonomic scope" value="Bacteria"/>
</dbReference>
<keyword evidence="1" id="KW-0472">Membrane</keyword>
<proteinExistence type="predicted"/>
<feature type="transmembrane region" description="Helical" evidence="1">
    <location>
        <begin position="95"/>
        <end position="115"/>
    </location>
</feature>
<feature type="transmembrane region" description="Helical" evidence="1">
    <location>
        <begin position="71"/>
        <end position="88"/>
    </location>
</feature>
<keyword evidence="1" id="KW-1133">Transmembrane helix</keyword>
<dbReference type="OrthoDB" id="119681at2"/>
<evidence type="ECO:0000313" key="2">
    <source>
        <dbReference type="EMBL" id="KES05102.1"/>
    </source>
</evidence>
<accession>A0A081XNH9</accession>
<comment type="caution">
    <text evidence="2">The sequence shown here is derived from an EMBL/GenBank/DDBJ whole genome shotgun (WGS) entry which is preliminary data.</text>
</comment>
<keyword evidence="3" id="KW-1185">Reference proteome</keyword>
<evidence type="ECO:0000313" key="3">
    <source>
        <dbReference type="Proteomes" id="UP000028341"/>
    </source>
</evidence>
<dbReference type="RefSeq" id="WP_037936806.1">
    <property type="nucleotide sequence ID" value="NZ_JBFADL010000018.1"/>
</dbReference>
<dbReference type="AlphaFoldDB" id="A0A081XNH9"/>
<reference evidence="2 3" key="1">
    <citation type="submission" date="2014-02" db="EMBL/GenBank/DDBJ databases">
        <title>The genome announcement of Streptomyces toyocaensis NRRL15009.</title>
        <authorList>
            <person name="Hong H.-J."/>
            <person name="Kwun M.J."/>
        </authorList>
    </citation>
    <scope>NUCLEOTIDE SEQUENCE [LARGE SCALE GENOMIC DNA]</scope>
    <source>
        <strain evidence="2 3">NRRL 15009</strain>
    </source>
</reference>
<dbReference type="EMBL" id="JFCB01000020">
    <property type="protein sequence ID" value="KES05102.1"/>
    <property type="molecule type" value="Genomic_DNA"/>
</dbReference>
<evidence type="ECO:0000256" key="1">
    <source>
        <dbReference type="SAM" id="Phobius"/>
    </source>
</evidence>
<keyword evidence="1" id="KW-0812">Transmembrane</keyword>
<sequence length="143" mass="15208">MASTTTSGRSVTSRRSALGDPRYQAYVVLRAGFTVAPVLFGLDKFANLLVDWPVYLAPWIDDIVPGSAQSAMYAVGVIEIVAGVLVGIAPRFGAWLVAGWLAGIIVDLLTLSGYYDVALRDFGLLLGAVALARLARHYHGTPS</sequence>
<dbReference type="Proteomes" id="UP000028341">
    <property type="component" value="Unassembled WGS sequence"/>
</dbReference>
<gene>
    <name evidence="2" type="ORF">BU52_22015</name>
</gene>
<protein>
    <submittedName>
        <fullName evidence="2">Membrane protein</fullName>
    </submittedName>
</protein>
<feature type="transmembrane region" description="Helical" evidence="1">
    <location>
        <begin position="23"/>
        <end position="42"/>
    </location>
</feature>
<organism evidence="2 3">
    <name type="scientific">Streptomyces toyocaensis</name>
    <dbReference type="NCBI Taxonomy" id="55952"/>
    <lineage>
        <taxon>Bacteria</taxon>
        <taxon>Bacillati</taxon>
        <taxon>Actinomycetota</taxon>
        <taxon>Actinomycetes</taxon>
        <taxon>Kitasatosporales</taxon>
        <taxon>Streptomycetaceae</taxon>
        <taxon>Streptomyces</taxon>
    </lineage>
</organism>
<name>A0A081XNH9_STRTO</name>
<dbReference type="STRING" id="55952.BU52_22015"/>